<feature type="region of interest" description="Disordered" evidence="1">
    <location>
        <begin position="112"/>
        <end position="140"/>
    </location>
</feature>
<sequence length="702" mass="76126">MLQGTGSGQAAPASPMGHPIVPTWGQPTANFKQAPCVNCSCSLHPRDGPSARHKGNYLHLHLDKSRDDDDVRSSQMSGWLDARQPGRASSSGGGGLLALNAPAAHLRKTFQGAAEGRKGSSTGAADGPAQSQNGPCAGWVEKTRRPLRGPRRLHSVLTALPWTVTIHVKESLIVSASRTQADMAEKSQRRPASRPGRYKYEQFNRSKQLRRLCVTSLVRWLMTAALAASIYCVLWSYSSRNAMASSKRREFNTLIIGLSLALGLNIASALKANVTELRWWLLSLRETSPREVDLILQSENLSRLVTLGCVSRRLPVQMFVLVWVLLNVFTVTSPGIVSIPDLSTIQTFKVLSSKSSQALSTLRYTANNYGLVALSYGFATADQIPAPGTLYNQDTNLAYCSDTDCRFVFFESTTSNASYESNAATNRYVSTSAKCESWRVLSGGDGNMENITIDDADKTVVGPLPAENGPDQTLFLNDPEEPSGDTWSVVRAFEASTTDPWFYQCNVSVGPVVNAVIKEHRLGVNITRMAPPAIALQGYGASTTGVSNSTKQYQFQSYPAESFYGLPMGGDTGLMSIMMARFSIGMIGVTALSNSNIDVPGMVPLKAIMLEINRWKYVYLILGLTVGLQLFFAVISVLVANRVQVRGHSHLAMAMLLRPALQDVGYRAASASGRQVAAMMAPGARLSYAPERGGGYHFRSHP</sequence>
<organism evidence="3 4">
    <name type="scientific">Tolypocladium ophioglossoides (strain CBS 100239)</name>
    <name type="common">Snaketongue truffleclub</name>
    <name type="synonym">Elaphocordyceps ophioglossoides</name>
    <dbReference type="NCBI Taxonomy" id="1163406"/>
    <lineage>
        <taxon>Eukaryota</taxon>
        <taxon>Fungi</taxon>
        <taxon>Dikarya</taxon>
        <taxon>Ascomycota</taxon>
        <taxon>Pezizomycotina</taxon>
        <taxon>Sordariomycetes</taxon>
        <taxon>Hypocreomycetidae</taxon>
        <taxon>Hypocreales</taxon>
        <taxon>Ophiocordycipitaceae</taxon>
        <taxon>Tolypocladium</taxon>
    </lineage>
</organism>
<feature type="region of interest" description="Disordered" evidence="1">
    <location>
        <begin position="65"/>
        <end position="96"/>
    </location>
</feature>
<proteinExistence type="predicted"/>
<dbReference type="AlphaFoldDB" id="A0A0L0N2L6"/>
<feature type="compositionally biased region" description="Polar residues" evidence="1">
    <location>
        <begin position="119"/>
        <end position="134"/>
    </location>
</feature>
<keyword evidence="2" id="KW-0472">Membrane</keyword>
<evidence type="ECO:0000313" key="4">
    <source>
        <dbReference type="Proteomes" id="UP000036947"/>
    </source>
</evidence>
<feature type="transmembrane region" description="Helical" evidence="2">
    <location>
        <begin position="251"/>
        <end position="270"/>
    </location>
</feature>
<evidence type="ECO:0000256" key="2">
    <source>
        <dbReference type="SAM" id="Phobius"/>
    </source>
</evidence>
<feature type="transmembrane region" description="Helical" evidence="2">
    <location>
        <begin position="217"/>
        <end position="239"/>
    </location>
</feature>
<name>A0A0L0N2L6_TOLOC</name>
<evidence type="ECO:0000313" key="3">
    <source>
        <dbReference type="EMBL" id="KND88327.1"/>
    </source>
</evidence>
<feature type="transmembrane region" description="Helical" evidence="2">
    <location>
        <begin position="320"/>
        <end position="339"/>
    </location>
</feature>
<dbReference type="OrthoDB" id="3596604at2759"/>
<keyword evidence="2" id="KW-1133">Transmembrane helix</keyword>
<keyword evidence="4" id="KW-1185">Reference proteome</keyword>
<keyword evidence="2" id="KW-0812">Transmembrane</keyword>
<reference evidence="3 4" key="1">
    <citation type="journal article" date="2015" name="BMC Genomics">
        <title>The genome of the truffle-parasite Tolypocladium ophioglossoides and the evolution of antifungal peptaibiotics.</title>
        <authorList>
            <person name="Quandt C.A."/>
            <person name="Bushley K.E."/>
            <person name="Spatafora J.W."/>
        </authorList>
    </citation>
    <scope>NUCLEOTIDE SEQUENCE [LARGE SCALE GENOMIC DNA]</scope>
    <source>
        <strain evidence="3 4">CBS 100239</strain>
    </source>
</reference>
<comment type="caution">
    <text evidence="3">The sequence shown here is derived from an EMBL/GenBank/DDBJ whole genome shotgun (WGS) entry which is preliminary data.</text>
</comment>
<evidence type="ECO:0000256" key="1">
    <source>
        <dbReference type="SAM" id="MobiDB-lite"/>
    </source>
</evidence>
<protein>
    <submittedName>
        <fullName evidence="3">Uncharacterized protein</fullName>
    </submittedName>
</protein>
<accession>A0A0L0N2L6</accession>
<gene>
    <name evidence="3" type="ORF">TOPH_06932</name>
</gene>
<dbReference type="Proteomes" id="UP000036947">
    <property type="component" value="Unassembled WGS sequence"/>
</dbReference>
<dbReference type="EMBL" id="LFRF01000026">
    <property type="protein sequence ID" value="KND88327.1"/>
    <property type="molecule type" value="Genomic_DNA"/>
</dbReference>
<feature type="transmembrane region" description="Helical" evidence="2">
    <location>
        <begin position="617"/>
        <end position="640"/>
    </location>
</feature>